<keyword evidence="2" id="KW-1185">Reference proteome</keyword>
<organism evidence="1 2">
    <name type="scientific">Lacticaseibacillus jixianensis</name>
    <dbReference type="NCBI Taxonomy" id="2486012"/>
    <lineage>
        <taxon>Bacteria</taxon>
        <taxon>Bacillati</taxon>
        <taxon>Bacillota</taxon>
        <taxon>Bacilli</taxon>
        <taxon>Lactobacillales</taxon>
        <taxon>Lactobacillaceae</taxon>
        <taxon>Lacticaseibacillus</taxon>
    </lineage>
</organism>
<dbReference type="Proteomes" id="UP001597249">
    <property type="component" value="Unassembled WGS sequence"/>
</dbReference>
<evidence type="ECO:0008006" key="3">
    <source>
        <dbReference type="Google" id="ProtNLM"/>
    </source>
</evidence>
<sequence length="74" mass="8284">MYQLNLVFQGQDGREHPFQIGGLSERPAEDYARELSGVLIDSKAFGANGQLYFVKLASAKTLYTVEEELFPVTE</sequence>
<protein>
    <recommendedName>
        <fullName evidence="3">DUF2922 domain-containing protein</fullName>
    </recommendedName>
</protein>
<reference evidence="2" key="1">
    <citation type="journal article" date="2019" name="Int. J. Syst. Evol. Microbiol.">
        <title>The Global Catalogue of Microorganisms (GCM) 10K type strain sequencing project: providing services to taxonomists for standard genome sequencing and annotation.</title>
        <authorList>
            <consortium name="The Broad Institute Genomics Platform"/>
            <consortium name="The Broad Institute Genome Sequencing Center for Infectious Disease"/>
            <person name="Wu L."/>
            <person name="Ma J."/>
        </authorList>
    </citation>
    <scope>NUCLEOTIDE SEQUENCE [LARGE SCALE GENOMIC DNA]</scope>
    <source>
        <strain evidence="2">CCM 8911</strain>
    </source>
</reference>
<dbReference type="EMBL" id="JBHTMO010000012">
    <property type="protein sequence ID" value="MFD1392875.1"/>
    <property type="molecule type" value="Genomic_DNA"/>
</dbReference>
<proteinExistence type="predicted"/>
<dbReference type="RefSeq" id="WP_125585437.1">
    <property type="nucleotide sequence ID" value="NZ_JBHTMO010000012.1"/>
</dbReference>
<name>A0ABW4B992_9LACO</name>
<comment type="caution">
    <text evidence="1">The sequence shown here is derived from an EMBL/GenBank/DDBJ whole genome shotgun (WGS) entry which is preliminary data.</text>
</comment>
<evidence type="ECO:0000313" key="1">
    <source>
        <dbReference type="EMBL" id="MFD1392875.1"/>
    </source>
</evidence>
<evidence type="ECO:0000313" key="2">
    <source>
        <dbReference type="Proteomes" id="UP001597249"/>
    </source>
</evidence>
<accession>A0ABW4B992</accession>
<gene>
    <name evidence="1" type="ORF">ACFQ3L_04625</name>
</gene>